<dbReference type="InterPro" id="IPR039421">
    <property type="entry name" value="Type_1_exporter"/>
</dbReference>
<gene>
    <name evidence="10" type="ORF">FB461_2260</name>
</gene>
<feature type="domain" description="ABC transmembrane type-1" evidence="9">
    <location>
        <begin position="17"/>
        <end position="297"/>
    </location>
</feature>
<keyword evidence="5 7" id="KW-1133">Transmembrane helix</keyword>
<keyword evidence="6 7" id="KW-0472">Membrane</keyword>
<feature type="domain" description="ABC transporter" evidence="8">
    <location>
        <begin position="342"/>
        <end position="575"/>
    </location>
</feature>
<dbReference type="GO" id="GO:0016887">
    <property type="term" value="F:ATP hydrolysis activity"/>
    <property type="evidence" value="ECO:0007669"/>
    <property type="project" value="InterPro"/>
</dbReference>
<dbReference type="InterPro" id="IPR036640">
    <property type="entry name" value="ABC1_TM_sf"/>
</dbReference>
<comment type="caution">
    <text evidence="10">The sequence shown here is derived from an EMBL/GenBank/DDBJ whole genome shotgun (WGS) entry which is preliminary data.</text>
</comment>
<dbReference type="GO" id="GO:0005886">
    <property type="term" value="C:plasma membrane"/>
    <property type="evidence" value="ECO:0007669"/>
    <property type="project" value="UniProtKB-SubCell"/>
</dbReference>
<reference evidence="10 11" key="1">
    <citation type="submission" date="2019-06" db="EMBL/GenBank/DDBJ databases">
        <title>Sequencing the genomes of 1000 actinobacteria strains.</title>
        <authorList>
            <person name="Klenk H.-P."/>
        </authorList>
    </citation>
    <scope>NUCLEOTIDE SEQUENCE [LARGE SCALE GENOMIC DNA]</scope>
    <source>
        <strain evidence="10 11">DSM 4813</strain>
    </source>
</reference>
<evidence type="ECO:0000256" key="2">
    <source>
        <dbReference type="ARBA" id="ARBA00022692"/>
    </source>
</evidence>
<dbReference type="Pfam" id="PF00664">
    <property type="entry name" value="ABC_membrane"/>
    <property type="match status" value="1"/>
</dbReference>
<dbReference type="InterPro" id="IPR003593">
    <property type="entry name" value="AAA+_ATPase"/>
</dbReference>
<dbReference type="EMBL" id="VFOS01000004">
    <property type="protein sequence ID" value="TQL57519.1"/>
    <property type="molecule type" value="Genomic_DNA"/>
</dbReference>
<dbReference type="PROSITE" id="PS50893">
    <property type="entry name" value="ABC_TRANSPORTER_2"/>
    <property type="match status" value="1"/>
</dbReference>
<evidence type="ECO:0000256" key="3">
    <source>
        <dbReference type="ARBA" id="ARBA00022741"/>
    </source>
</evidence>
<evidence type="ECO:0000256" key="4">
    <source>
        <dbReference type="ARBA" id="ARBA00022840"/>
    </source>
</evidence>
<evidence type="ECO:0000256" key="1">
    <source>
        <dbReference type="ARBA" id="ARBA00004651"/>
    </source>
</evidence>
<comment type="subcellular location">
    <subcellularLocation>
        <location evidence="1">Cell membrane</location>
        <topology evidence="1">Multi-pass membrane protein</topology>
    </subcellularLocation>
</comment>
<dbReference type="SMART" id="SM00382">
    <property type="entry name" value="AAA"/>
    <property type="match status" value="1"/>
</dbReference>
<name>A0A542ZB02_RARFA</name>
<evidence type="ECO:0000313" key="10">
    <source>
        <dbReference type="EMBL" id="TQL57519.1"/>
    </source>
</evidence>
<dbReference type="PANTHER" id="PTHR24221">
    <property type="entry name" value="ATP-BINDING CASSETTE SUB-FAMILY B"/>
    <property type="match status" value="1"/>
</dbReference>
<feature type="transmembrane region" description="Helical" evidence="7">
    <location>
        <begin position="155"/>
        <end position="175"/>
    </location>
</feature>
<keyword evidence="2 7" id="KW-0812">Transmembrane</keyword>
<dbReference type="AlphaFoldDB" id="A0A542ZB02"/>
<keyword evidence="3" id="KW-0547">Nucleotide-binding</keyword>
<feature type="transmembrane region" description="Helical" evidence="7">
    <location>
        <begin position="18"/>
        <end position="39"/>
    </location>
</feature>
<proteinExistence type="predicted"/>
<dbReference type="InterPro" id="IPR011527">
    <property type="entry name" value="ABC1_TM_dom"/>
</dbReference>
<dbReference type="Pfam" id="PF00005">
    <property type="entry name" value="ABC_tran"/>
    <property type="match status" value="1"/>
</dbReference>
<organism evidence="10 11">
    <name type="scientific">Rarobacter faecitabidus</name>
    <dbReference type="NCBI Taxonomy" id="13243"/>
    <lineage>
        <taxon>Bacteria</taxon>
        <taxon>Bacillati</taxon>
        <taxon>Actinomycetota</taxon>
        <taxon>Actinomycetes</taxon>
        <taxon>Micrococcales</taxon>
        <taxon>Rarobacteraceae</taxon>
        <taxon>Rarobacter</taxon>
    </lineage>
</organism>
<dbReference type="Proteomes" id="UP000315389">
    <property type="component" value="Unassembled WGS sequence"/>
</dbReference>
<dbReference type="GO" id="GO:0140359">
    <property type="term" value="F:ABC-type transporter activity"/>
    <property type="evidence" value="ECO:0007669"/>
    <property type="project" value="InterPro"/>
</dbReference>
<dbReference type="PROSITE" id="PS00211">
    <property type="entry name" value="ABC_TRANSPORTER_1"/>
    <property type="match status" value="1"/>
</dbReference>
<dbReference type="Gene3D" id="3.40.50.300">
    <property type="entry name" value="P-loop containing nucleotide triphosphate hydrolases"/>
    <property type="match status" value="1"/>
</dbReference>
<keyword evidence="11" id="KW-1185">Reference proteome</keyword>
<dbReference type="PANTHER" id="PTHR24221:SF590">
    <property type="entry name" value="COMPONENT LINKED WITH THE ASSEMBLY OF CYTOCHROME' TRANSPORT TRANSMEMBRANE ATP-BINDING PROTEIN ABC TRANSPORTER CYDD-RELATED"/>
    <property type="match status" value="1"/>
</dbReference>
<evidence type="ECO:0000256" key="6">
    <source>
        <dbReference type="ARBA" id="ARBA00023136"/>
    </source>
</evidence>
<evidence type="ECO:0000256" key="5">
    <source>
        <dbReference type="ARBA" id="ARBA00022989"/>
    </source>
</evidence>
<feature type="transmembrane region" description="Helical" evidence="7">
    <location>
        <begin position="51"/>
        <end position="71"/>
    </location>
</feature>
<feature type="transmembrane region" description="Helical" evidence="7">
    <location>
        <begin position="127"/>
        <end position="149"/>
    </location>
</feature>
<keyword evidence="4" id="KW-0067">ATP-binding</keyword>
<dbReference type="Gene3D" id="1.20.1560.10">
    <property type="entry name" value="ABC transporter type 1, transmembrane domain"/>
    <property type="match status" value="1"/>
</dbReference>
<evidence type="ECO:0000259" key="8">
    <source>
        <dbReference type="PROSITE" id="PS50893"/>
    </source>
</evidence>
<sequence>MPADVEIRLTFVTTIRSVLLSFASTVGLALTYLAAGASFDRIRFGNPIDGWPLIGLLAGPVLAGLASWLLMVRWPGQLATLEMGKRDQILRAVLATTGARRSAQWTGKTVSTATDGVERFANYQVTFVGPMIAAMTSPVLVIAIIGFVIDWTSALWLLAAVPVIPLVIGGFQGAFRRVSTKYRAAARRLAGKYLDSIQGLMTLRSLSAGRRAGDQLAHEAENVRRHVMRLLAGNQLVLFVSDAAFSLGMITVAVCLAISRGAHGHITPGAAVALVLLSTLLLEPLDRIGQFFYIGMGGMAAKREIKAFVDDSPAGPVNAGRPGHHVAADPAPPAGPRDGPVIELKGVRAGYESDSDSSDGRRYTEVLRGIDLRIGQGEHVAIVGPSGGGKSTLLAVIQGIVTPTAGSVLVAGTALDEAYEGWPAQQCAVVAQTTYLFTGSLAHNLRIAAPAASDDDLRAALEAANLGELTGLPEGLETQVGERGLSLSGGQAQRVAIARAILKDAPILLLDEPTSHVDLASERSILDALARLGAGRTVISVTHRARTARAADRLLELRDGRLLPISASTYGQCGTEAAK</sequence>
<dbReference type="InterPro" id="IPR027417">
    <property type="entry name" value="P-loop_NTPase"/>
</dbReference>
<dbReference type="GO" id="GO:0005524">
    <property type="term" value="F:ATP binding"/>
    <property type="evidence" value="ECO:0007669"/>
    <property type="project" value="UniProtKB-KW"/>
</dbReference>
<evidence type="ECO:0000313" key="11">
    <source>
        <dbReference type="Proteomes" id="UP000315389"/>
    </source>
</evidence>
<dbReference type="InterPro" id="IPR003439">
    <property type="entry name" value="ABC_transporter-like_ATP-bd"/>
</dbReference>
<accession>A0A542ZB02</accession>
<dbReference type="PROSITE" id="PS50929">
    <property type="entry name" value="ABC_TM1F"/>
    <property type="match status" value="1"/>
</dbReference>
<protein>
    <submittedName>
        <fullName evidence="10">ABC-type transport system involved in cytochrome bd biosynthesis fused ATPase/permease subunit</fullName>
    </submittedName>
</protein>
<dbReference type="InterPro" id="IPR017871">
    <property type="entry name" value="ABC_transporter-like_CS"/>
</dbReference>
<dbReference type="SUPFAM" id="SSF90123">
    <property type="entry name" value="ABC transporter transmembrane region"/>
    <property type="match status" value="1"/>
</dbReference>
<evidence type="ECO:0000259" key="9">
    <source>
        <dbReference type="PROSITE" id="PS50929"/>
    </source>
</evidence>
<feature type="transmembrane region" description="Helical" evidence="7">
    <location>
        <begin position="236"/>
        <end position="259"/>
    </location>
</feature>
<dbReference type="SUPFAM" id="SSF52540">
    <property type="entry name" value="P-loop containing nucleoside triphosphate hydrolases"/>
    <property type="match status" value="1"/>
</dbReference>
<evidence type="ECO:0000256" key="7">
    <source>
        <dbReference type="SAM" id="Phobius"/>
    </source>
</evidence>